<sequence length="280" mass="31562">MKLLILGGNGMVGHMLVDYFKRKSQHTVFYTTRDIHDHGALFLDASDSLMVEEVIETVRPKVIINAIGVLNQFAEEDKNNAYLINGFLPHRLQRVANLIGARLIHISSDCVFAGTRGGYREDDEPDGSSIYSLTKALGEVRALGHVTVRTSIIGPEIRTSGIGLMQWFLSSKGQVSGYRNVLWNGVTTLELAKAIDILLDSPISGLIHLCHHMAISKHDLLSLFQKIWGLSEITIVPSDEPFQDRTLISSRSDWRYNVPHYLEMLKELEIWMKEDSYRTV</sequence>
<evidence type="ECO:0000256" key="2">
    <source>
        <dbReference type="RuleBase" id="RU364082"/>
    </source>
</evidence>
<accession>A0ABQ1YPP9</accession>
<dbReference type="Gene3D" id="3.40.50.720">
    <property type="entry name" value="NAD(P)-binding Rossmann-like Domain"/>
    <property type="match status" value="1"/>
</dbReference>
<dbReference type="InterPro" id="IPR029903">
    <property type="entry name" value="RmlD-like-bd"/>
</dbReference>
<dbReference type="CDD" id="cd05254">
    <property type="entry name" value="dTDP_HR_like_SDR_e"/>
    <property type="match status" value="1"/>
</dbReference>
<name>A0ABQ1YPP9_9BACL</name>
<feature type="domain" description="RmlD-like substrate binding" evidence="3">
    <location>
        <begin position="1"/>
        <end position="229"/>
    </location>
</feature>
<dbReference type="RefSeq" id="WP_188541601.1">
    <property type="nucleotide sequence ID" value="NZ_BMFT01000003.1"/>
</dbReference>
<comment type="pathway">
    <text evidence="2">Carbohydrate biosynthesis; dTDP-L-rhamnose biosynthesis.</text>
</comment>
<organism evidence="4 5">
    <name type="scientific">Paenibacillus segetis</name>
    <dbReference type="NCBI Taxonomy" id="1325360"/>
    <lineage>
        <taxon>Bacteria</taxon>
        <taxon>Bacillati</taxon>
        <taxon>Bacillota</taxon>
        <taxon>Bacilli</taxon>
        <taxon>Bacillales</taxon>
        <taxon>Paenibacillaceae</taxon>
        <taxon>Paenibacillus</taxon>
    </lineage>
</organism>
<keyword evidence="5" id="KW-1185">Reference proteome</keyword>
<gene>
    <name evidence="4" type="ORF">GCM10008013_39510</name>
</gene>
<keyword evidence="2" id="KW-0560">Oxidoreductase</keyword>
<protein>
    <recommendedName>
        <fullName evidence="2">dTDP-4-dehydrorhamnose reductase</fullName>
        <ecNumber evidence="2">1.1.1.133</ecNumber>
    </recommendedName>
</protein>
<dbReference type="PANTHER" id="PTHR10491:SF4">
    <property type="entry name" value="METHIONINE ADENOSYLTRANSFERASE 2 SUBUNIT BETA"/>
    <property type="match status" value="1"/>
</dbReference>
<proteinExistence type="inferred from homology"/>
<dbReference type="Pfam" id="PF04321">
    <property type="entry name" value="RmlD_sub_bind"/>
    <property type="match status" value="1"/>
</dbReference>
<dbReference type="PANTHER" id="PTHR10491">
    <property type="entry name" value="DTDP-4-DEHYDRORHAMNOSE REDUCTASE"/>
    <property type="match status" value="1"/>
</dbReference>
<comment type="similarity">
    <text evidence="1 2">Belongs to the dTDP-4-dehydrorhamnose reductase family.</text>
</comment>
<dbReference type="EC" id="1.1.1.133" evidence="2"/>
<evidence type="ECO:0000256" key="1">
    <source>
        <dbReference type="ARBA" id="ARBA00010944"/>
    </source>
</evidence>
<dbReference type="InterPro" id="IPR005913">
    <property type="entry name" value="dTDP_dehydrorham_reduct"/>
</dbReference>
<dbReference type="EMBL" id="BMFT01000003">
    <property type="protein sequence ID" value="GGH34016.1"/>
    <property type="molecule type" value="Genomic_DNA"/>
</dbReference>
<dbReference type="Proteomes" id="UP000659344">
    <property type="component" value="Unassembled WGS sequence"/>
</dbReference>
<comment type="caution">
    <text evidence="4">The sequence shown here is derived from an EMBL/GenBank/DDBJ whole genome shotgun (WGS) entry which is preliminary data.</text>
</comment>
<evidence type="ECO:0000259" key="3">
    <source>
        <dbReference type="Pfam" id="PF04321"/>
    </source>
</evidence>
<reference evidence="5" key="1">
    <citation type="journal article" date="2019" name="Int. J. Syst. Evol. Microbiol.">
        <title>The Global Catalogue of Microorganisms (GCM) 10K type strain sequencing project: providing services to taxonomists for standard genome sequencing and annotation.</title>
        <authorList>
            <consortium name="The Broad Institute Genomics Platform"/>
            <consortium name="The Broad Institute Genome Sequencing Center for Infectious Disease"/>
            <person name="Wu L."/>
            <person name="Ma J."/>
        </authorList>
    </citation>
    <scope>NUCLEOTIDE SEQUENCE [LARGE SCALE GENOMIC DNA]</scope>
    <source>
        <strain evidence="5">CGMCC 1.12769</strain>
    </source>
</reference>
<evidence type="ECO:0000313" key="5">
    <source>
        <dbReference type="Proteomes" id="UP000659344"/>
    </source>
</evidence>
<comment type="function">
    <text evidence="2">Catalyzes the reduction of dTDP-6-deoxy-L-lyxo-4-hexulose to yield dTDP-L-rhamnose.</text>
</comment>
<evidence type="ECO:0000313" key="4">
    <source>
        <dbReference type="EMBL" id="GGH34016.1"/>
    </source>
</evidence>
<keyword evidence="2" id="KW-0521">NADP</keyword>
<dbReference type="InterPro" id="IPR036291">
    <property type="entry name" value="NAD(P)-bd_dom_sf"/>
</dbReference>
<dbReference type="SUPFAM" id="SSF51735">
    <property type="entry name" value="NAD(P)-binding Rossmann-fold domains"/>
    <property type="match status" value="1"/>
</dbReference>